<sequence>MESATFSEARVEYQKQMSNKLVTPLLDFFQKIYGKLKTESSEKLMFRFQNKCAEIPKWNQDIIVEETNKLIDASRCDYLEELMTALFIAHTKVMASVRINKGNKKLTITVPKLDHFLHRVFTEVAKSFWKAPFLFDTGLPAVERQKNLLQAEKMIEEAIFSAVRDMLPIKKILQEYISEPDFDEEVQEKVEEMLSSPTSVEVKPAEEKPVEVKPAEEKPVEVKPAEEKPVEVKPAEDKPVEVKPAEDKPISVNTKEEKIELEKVPEAKKESSIKIETEPSVQFSEKVSVFHETKAPEILDLVNPLNREEEDEYLEESDGPGDELLNIGQEVGGLDAGEVEDLEHPDQGIGDFEELS</sequence>
<protein>
    <submittedName>
        <fullName evidence="2">Uncharacterized protein</fullName>
    </submittedName>
</protein>
<proteinExistence type="predicted"/>
<dbReference type="AlphaFoldDB" id="A0A6C0BHC0"/>
<evidence type="ECO:0000256" key="1">
    <source>
        <dbReference type="SAM" id="MobiDB-lite"/>
    </source>
</evidence>
<organism evidence="2">
    <name type="scientific">viral metagenome</name>
    <dbReference type="NCBI Taxonomy" id="1070528"/>
    <lineage>
        <taxon>unclassified sequences</taxon>
        <taxon>metagenomes</taxon>
        <taxon>organismal metagenomes</taxon>
    </lineage>
</organism>
<dbReference type="InterPro" id="IPR043913">
    <property type="entry name" value="DUF5764"/>
</dbReference>
<dbReference type="Pfam" id="PF19068">
    <property type="entry name" value="DUF5764"/>
    <property type="match status" value="1"/>
</dbReference>
<feature type="compositionally biased region" description="Acidic residues" evidence="1">
    <location>
        <begin position="308"/>
        <end position="321"/>
    </location>
</feature>
<name>A0A6C0BHC0_9ZZZZ</name>
<feature type="compositionally biased region" description="Basic and acidic residues" evidence="1">
    <location>
        <begin position="203"/>
        <end position="254"/>
    </location>
</feature>
<dbReference type="EMBL" id="MN739162">
    <property type="protein sequence ID" value="QHS91566.1"/>
    <property type="molecule type" value="Genomic_DNA"/>
</dbReference>
<feature type="region of interest" description="Disordered" evidence="1">
    <location>
        <begin position="194"/>
        <end position="254"/>
    </location>
</feature>
<evidence type="ECO:0000313" key="2">
    <source>
        <dbReference type="EMBL" id="QHS91566.1"/>
    </source>
</evidence>
<reference evidence="2" key="1">
    <citation type="journal article" date="2020" name="Nature">
        <title>Giant virus diversity and host interactions through global metagenomics.</title>
        <authorList>
            <person name="Schulz F."/>
            <person name="Roux S."/>
            <person name="Paez-Espino D."/>
            <person name="Jungbluth S."/>
            <person name="Walsh D.A."/>
            <person name="Denef V.J."/>
            <person name="McMahon K.D."/>
            <person name="Konstantinidis K.T."/>
            <person name="Eloe-Fadrosh E.A."/>
            <person name="Kyrpides N.C."/>
            <person name="Woyke T."/>
        </authorList>
    </citation>
    <scope>NUCLEOTIDE SEQUENCE</scope>
    <source>
        <strain evidence="2">GVMAG-M-3300013006-15</strain>
    </source>
</reference>
<accession>A0A6C0BHC0</accession>
<feature type="region of interest" description="Disordered" evidence="1">
    <location>
        <begin position="304"/>
        <end position="356"/>
    </location>
</feature>